<dbReference type="EMBL" id="VCDI01000001">
    <property type="protein sequence ID" value="TLU73928.1"/>
    <property type="molecule type" value="Genomic_DNA"/>
</dbReference>
<dbReference type="Proteomes" id="UP000305654">
    <property type="component" value="Unassembled WGS sequence"/>
</dbReference>
<keyword evidence="2" id="KW-1185">Reference proteome</keyword>
<reference evidence="1 2" key="1">
    <citation type="submission" date="2019-05" db="EMBL/GenBank/DDBJ databases">
        <authorList>
            <person name="Pankratov T."/>
            <person name="Grouzdev D."/>
        </authorList>
    </citation>
    <scope>NUCLEOTIDE SEQUENCE [LARGE SCALE GENOMIC DNA]</scope>
    <source>
        <strain evidence="1 2">KEBCLARHB70R</strain>
    </source>
</reference>
<dbReference type="RefSeq" id="WP_138324181.1">
    <property type="nucleotide sequence ID" value="NZ_VCDI01000001.1"/>
</dbReference>
<name>A0A5R9JHX9_9PROT</name>
<evidence type="ECO:0000313" key="2">
    <source>
        <dbReference type="Proteomes" id="UP000305654"/>
    </source>
</evidence>
<proteinExistence type="predicted"/>
<sequence length="120" mass="13225">MPTPLALDAVLSDAVPLLRQPEEDVRRILEMLGKLREGSRDVVVRIGVAETGKPPNYRIDLEDTPLAAFDGATHRAFPGMKRIETEAWSTASMTYLEVRTMLGKLRGFVKKGPAARGKHA</sequence>
<dbReference type="AlphaFoldDB" id="A0A5R9JHX9"/>
<protein>
    <submittedName>
        <fullName evidence="1">Uncharacterized protein</fullName>
    </submittedName>
</protein>
<evidence type="ECO:0000313" key="1">
    <source>
        <dbReference type="EMBL" id="TLU73928.1"/>
    </source>
</evidence>
<gene>
    <name evidence="1" type="ORF">FE263_01510</name>
</gene>
<organism evidence="1 2">
    <name type="scientific">Lichenicoccus roseus</name>
    <dbReference type="NCBI Taxonomy" id="2683649"/>
    <lineage>
        <taxon>Bacteria</taxon>
        <taxon>Pseudomonadati</taxon>
        <taxon>Pseudomonadota</taxon>
        <taxon>Alphaproteobacteria</taxon>
        <taxon>Acetobacterales</taxon>
        <taxon>Acetobacteraceae</taxon>
        <taxon>Lichenicoccus</taxon>
    </lineage>
</organism>
<accession>A0A5R9JHX9</accession>
<comment type="caution">
    <text evidence="1">The sequence shown here is derived from an EMBL/GenBank/DDBJ whole genome shotgun (WGS) entry which is preliminary data.</text>
</comment>